<evidence type="ECO:0000256" key="1">
    <source>
        <dbReference type="SAM" id="Phobius"/>
    </source>
</evidence>
<name>A0A922HW04_DERFA</name>
<keyword evidence="1" id="KW-0472">Membrane</keyword>
<accession>A0A922HW04</accession>
<reference evidence="2" key="1">
    <citation type="submission" date="2013-05" db="EMBL/GenBank/DDBJ databases">
        <authorList>
            <person name="Yim A.K.Y."/>
            <person name="Chan T.F."/>
            <person name="Ji K.M."/>
            <person name="Liu X.Y."/>
            <person name="Zhou J.W."/>
            <person name="Li R.Q."/>
            <person name="Yang K.Y."/>
            <person name="Li J."/>
            <person name="Li M."/>
            <person name="Law P.T.W."/>
            <person name="Wu Y.L."/>
            <person name="Cai Z.L."/>
            <person name="Qin H."/>
            <person name="Bao Y."/>
            <person name="Leung R.K.K."/>
            <person name="Ng P.K.S."/>
            <person name="Zou J."/>
            <person name="Zhong X.J."/>
            <person name="Ran P.X."/>
            <person name="Zhong N.S."/>
            <person name="Liu Z.G."/>
            <person name="Tsui S.K.W."/>
        </authorList>
    </citation>
    <scope>NUCLEOTIDE SEQUENCE</scope>
    <source>
        <strain evidence="2">Derf</strain>
        <tissue evidence="2">Whole organism</tissue>
    </source>
</reference>
<dbReference type="EMBL" id="ASGP02000004">
    <property type="protein sequence ID" value="KAH9511499.1"/>
    <property type="molecule type" value="Genomic_DNA"/>
</dbReference>
<keyword evidence="3" id="KW-1185">Reference proteome</keyword>
<evidence type="ECO:0000313" key="2">
    <source>
        <dbReference type="EMBL" id="KAH9511499.1"/>
    </source>
</evidence>
<gene>
    <name evidence="2" type="ORF">DERF_009955</name>
</gene>
<keyword evidence="1" id="KW-0812">Transmembrane</keyword>
<sequence>MIATIQEIFEWSGNWIYLGIFLTGIWVLQEKLDFKILQVEFQKNLFIFFASPIEDFKFLEKRFEIFLK</sequence>
<dbReference type="AlphaFoldDB" id="A0A922HW04"/>
<evidence type="ECO:0000313" key="3">
    <source>
        <dbReference type="Proteomes" id="UP000790347"/>
    </source>
</evidence>
<protein>
    <submittedName>
        <fullName evidence="2">Uncharacterized protein</fullName>
    </submittedName>
</protein>
<keyword evidence="1" id="KW-1133">Transmembrane helix</keyword>
<dbReference type="Proteomes" id="UP000790347">
    <property type="component" value="Unassembled WGS sequence"/>
</dbReference>
<comment type="caution">
    <text evidence="2">The sequence shown here is derived from an EMBL/GenBank/DDBJ whole genome shotgun (WGS) entry which is preliminary data.</text>
</comment>
<proteinExistence type="predicted"/>
<organism evidence="2 3">
    <name type="scientific">Dermatophagoides farinae</name>
    <name type="common">American house dust mite</name>
    <dbReference type="NCBI Taxonomy" id="6954"/>
    <lineage>
        <taxon>Eukaryota</taxon>
        <taxon>Metazoa</taxon>
        <taxon>Ecdysozoa</taxon>
        <taxon>Arthropoda</taxon>
        <taxon>Chelicerata</taxon>
        <taxon>Arachnida</taxon>
        <taxon>Acari</taxon>
        <taxon>Acariformes</taxon>
        <taxon>Sarcoptiformes</taxon>
        <taxon>Astigmata</taxon>
        <taxon>Psoroptidia</taxon>
        <taxon>Analgoidea</taxon>
        <taxon>Pyroglyphidae</taxon>
        <taxon>Dermatophagoidinae</taxon>
        <taxon>Dermatophagoides</taxon>
    </lineage>
</organism>
<reference evidence="2" key="2">
    <citation type="journal article" date="2022" name="Res Sq">
        <title>Comparative Genomics Reveals Insights into the Divergent Evolution of Astigmatic Mites and Household Pest Adaptations.</title>
        <authorList>
            <person name="Xiong Q."/>
            <person name="Wan A.T.-Y."/>
            <person name="Liu X.-Y."/>
            <person name="Fung C.S.-H."/>
            <person name="Xiao X."/>
            <person name="Malainual N."/>
            <person name="Hou J."/>
            <person name="Wang L."/>
            <person name="Wang M."/>
            <person name="Yang K."/>
            <person name="Cui Y."/>
            <person name="Leung E."/>
            <person name="Nong W."/>
            <person name="Shin S.-K."/>
            <person name="Au S."/>
            <person name="Jeong K.Y."/>
            <person name="Chew F.T."/>
            <person name="Hui J."/>
            <person name="Leung T.F."/>
            <person name="Tungtrongchitr A."/>
            <person name="Zhong N."/>
            <person name="Liu Z."/>
            <person name="Tsui S."/>
        </authorList>
    </citation>
    <scope>NUCLEOTIDE SEQUENCE</scope>
    <source>
        <strain evidence="2">Derf</strain>
        <tissue evidence="2">Whole organism</tissue>
    </source>
</reference>
<feature type="transmembrane region" description="Helical" evidence="1">
    <location>
        <begin position="12"/>
        <end position="28"/>
    </location>
</feature>